<name>F0YQB0_AURAN</name>
<organism evidence="3">
    <name type="scientific">Aureococcus anophagefferens</name>
    <name type="common">Harmful bloom alga</name>
    <dbReference type="NCBI Taxonomy" id="44056"/>
    <lineage>
        <taxon>Eukaryota</taxon>
        <taxon>Sar</taxon>
        <taxon>Stramenopiles</taxon>
        <taxon>Ochrophyta</taxon>
        <taxon>Pelagophyceae</taxon>
        <taxon>Pelagomonadales</taxon>
        <taxon>Pelagomonadaceae</taxon>
        <taxon>Aureococcus</taxon>
    </lineage>
</organism>
<proteinExistence type="predicted"/>
<evidence type="ECO:0000313" key="2">
    <source>
        <dbReference type="EMBL" id="EGB02699.1"/>
    </source>
</evidence>
<feature type="region of interest" description="Disordered" evidence="1">
    <location>
        <begin position="1"/>
        <end position="58"/>
    </location>
</feature>
<keyword evidence="3" id="KW-1185">Reference proteome</keyword>
<evidence type="ECO:0000313" key="3">
    <source>
        <dbReference type="Proteomes" id="UP000002729"/>
    </source>
</evidence>
<evidence type="ECO:0000256" key="1">
    <source>
        <dbReference type="SAM" id="MobiDB-lite"/>
    </source>
</evidence>
<dbReference type="GeneID" id="20228900"/>
<protein>
    <submittedName>
        <fullName evidence="2">Uncharacterized protein</fullName>
    </submittedName>
</protein>
<sequence>MSTGARRAMDNGEVVNQDDDAMNANRKPASRRVDDVNTSASPSEDGRANEPGTLQEVKETDIQTTRLLEHAEEPTHRSLQSTTVTSFIVSEKSRNGTTCDLQSSPNAQDVILPVELLDRCNRAKPPADSNIVEPPEDMEINRGGLSQRSFFVKPDCDLAALSTKPSTPSSQTGTLLDMKPETPILAPSLPSPTLVGRVTAGVVSGIWGMTREAALSGDLAKTSKFEYKFKLSNFDTLDSSWKAEHPRSGPKPLRSIHNIWDMSYRWKCSGACKDI</sequence>
<dbReference type="KEGG" id="aaf:AURANDRAFT_72832"/>
<dbReference type="InParanoid" id="F0YQB0"/>
<accession>F0YQB0</accession>
<reference evidence="2 3" key="1">
    <citation type="journal article" date="2011" name="Proc. Natl. Acad. Sci. U.S.A.">
        <title>Niche of harmful alga Aureococcus anophagefferens revealed through ecogenomics.</title>
        <authorList>
            <person name="Gobler C.J."/>
            <person name="Berry D.L."/>
            <person name="Dyhrman S.T."/>
            <person name="Wilhelm S.W."/>
            <person name="Salamov A."/>
            <person name="Lobanov A.V."/>
            <person name="Zhang Y."/>
            <person name="Collier J.L."/>
            <person name="Wurch L.L."/>
            <person name="Kustka A.B."/>
            <person name="Dill B.D."/>
            <person name="Shah M."/>
            <person name="VerBerkmoes N.C."/>
            <person name="Kuo A."/>
            <person name="Terry A."/>
            <person name="Pangilinan J."/>
            <person name="Lindquist E.A."/>
            <person name="Lucas S."/>
            <person name="Paulsen I.T."/>
            <person name="Hattenrath-Lehmann T.K."/>
            <person name="Talmage S.C."/>
            <person name="Walker E.A."/>
            <person name="Koch F."/>
            <person name="Burson A.M."/>
            <person name="Marcoval M.A."/>
            <person name="Tang Y.Z."/>
            <person name="Lecleir G.R."/>
            <person name="Coyne K.J."/>
            <person name="Berg G.M."/>
            <person name="Bertrand E.M."/>
            <person name="Saito M.A."/>
            <person name="Gladyshev V.N."/>
            <person name="Grigoriev I.V."/>
        </authorList>
    </citation>
    <scope>NUCLEOTIDE SEQUENCE [LARGE SCALE GENOMIC DNA]</scope>
    <source>
        <strain evidence="3">CCMP 1984</strain>
    </source>
</reference>
<dbReference type="AlphaFoldDB" id="F0YQB0"/>
<dbReference type="Proteomes" id="UP000002729">
    <property type="component" value="Unassembled WGS sequence"/>
</dbReference>
<dbReference type="RefSeq" id="XP_009042601.1">
    <property type="nucleotide sequence ID" value="XM_009044353.1"/>
</dbReference>
<dbReference type="EMBL" id="GL833361">
    <property type="protein sequence ID" value="EGB02699.1"/>
    <property type="molecule type" value="Genomic_DNA"/>
</dbReference>
<gene>
    <name evidence="2" type="ORF">AURANDRAFT_72832</name>
</gene>